<evidence type="ECO:0000256" key="1">
    <source>
        <dbReference type="PROSITE-ProRule" id="PRU00042"/>
    </source>
</evidence>
<dbReference type="PROSITE" id="PS00028">
    <property type="entry name" value="ZINC_FINGER_C2H2_1"/>
    <property type="match status" value="1"/>
</dbReference>
<dbReference type="InterPro" id="IPR013087">
    <property type="entry name" value="Znf_C2H2_type"/>
</dbReference>
<organism evidence="3 4">
    <name type="scientific">Triticum turgidum subsp. durum</name>
    <name type="common">Durum wheat</name>
    <name type="synonym">Triticum durum</name>
    <dbReference type="NCBI Taxonomy" id="4567"/>
    <lineage>
        <taxon>Eukaryota</taxon>
        <taxon>Viridiplantae</taxon>
        <taxon>Streptophyta</taxon>
        <taxon>Embryophyta</taxon>
        <taxon>Tracheophyta</taxon>
        <taxon>Spermatophyta</taxon>
        <taxon>Magnoliopsida</taxon>
        <taxon>Liliopsida</taxon>
        <taxon>Poales</taxon>
        <taxon>Poaceae</taxon>
        <taxon>BOP clade</taxon>
        <taxon>Pooideae</taxon>
        <taxon>Triticodae</taxon>
        <taxon>Triticeae</taxon>
        <taxon>Triticinae</taxon>
        <taxon>Triticum</taxon>
    </lineage>
</organism>
<keyword evidence="1" id="KW-0862">Zinc</keyword>
<evidence type="ECO:0000259" key="2">
    <source>
        <dbReference type="PROSITE" id="PS50157"/>
    </source>
</evidence>
<dbReference type="PROSITE" id="PS50157">
    <property type="entry name" value="ZINC_FINGER_C2H2_2"/>
    <property type="match status" value="1"/>
</dbReference>
<keyword evidence="1" id="KW-0479">Metal-binding</keyword>
<dbReference type="AlphaFoldDB" id="A0A9R0VG72"/>
<proteinExistence type="predicted"/>
<dbReference type="InterPro" id="IPR036236">
    <property type="entry name" value="Znf_C2H2_sf"/>
</dbReference>
<dbReference type="Gramene" id="TRITD3Av1G035390.2">
    <property type="protein sequence ID" value="TRITD3Av1G035390.2"/>
    <property type="gene ID" value="TRITD3Av1G035390"/>
</dbReference>
<name>A0A9R0VG72_TRITD</name>
<accession>A0A9R0VG72</accession>
<evidence type="ECO:0000313" key="3">
    <source>
        <dbReference type="EMBL" id="VAH57908.1"/>
    </source>
</evidence>
<evidence type="ECO:0000313" key="4">
    <source>
        <dbReference type="Proteomes" id="UP000324705"/>
    </source>
</evidence>
<protein>
    <recommendedName>
        <fullName evidence="2">C2H2-type domain-containing protein</fullName>
    </recommendedName>
</protein>
<dbReference type="Proteomes" id="UP000324705">
    <property type="component" value="Chromosome 3A"/>
</dbReference>
<dbReference type="EMBL" id="LT934115">
    <property type="protein sequence ID" value="VAH57908.1"/>
    <property type="molecule type" value="Genomic_DNA"/>
</dbReference>
<dbReference type="GO" id="GO:0008270">
    <property type="term" value="F:zinc ion binding"/>
    <property type="evidence" value="ECO:0007669"/>
    <property type="project" value="UniProtKB-KW"/>
</dbReference>
<feature type="domain" description="C2H2-type" evidence="2">
    <location>
        <begin position="129"/>
        <end position="156"/>
    </location>
</feature>
<keyword evidence="1" id="KW-0863">Zinc-finger</keyword>
<dbReference type="Gene3D" id="3.30.160.60">
    <property type="entry name" value="Classic Zinc Finger"/>
    <property type="match status" value="1"/>
</dbReference>
<reference evidence="3 4" key="1">
    <citation type="submission" date="2017-09" db="EMBL/GenBank/DDBJ databases">
        <authorList>
            <consortium name="International Durum Wheat Genome Sequencing Consortium (IDWGSC)"/>
            <person name="Milanesi L."/>
        </authorList>
    </citation>
    <scope>NUCLEOTIDE SEQUENCE [LARGE SCALE GENOMIC DNA]</scope>
    <source>
        <strain evidence="4">cv. Svevo</strain>
    </source>
</reference>
<gene>
    <name evidence="3" type="ORF">TRITD_3Av1G035390</name>
</gene>
<dbReference type="SUPFAM" id="SSF57667">
    <property type="entry name" value="beta-beta-alpha zinc fingers"/>
    <property type="match status" value="1"/>
</dbReference>
<sequence>MFSHEGFLTNPLWNDFNSSHRMQNLSMEASSFTSLLQTEPKSIVHSQLNTNGVLHDGSLFKMATRDVYEKQLKIQDERLSNVYPYGVPAPASPAMQSSHIQREDKILLVGPNGISDSAIMHDSTTPRKYTCKICNATFNTSQSYGGHMSSHSKARMKSRQS</sequence>
<dbReference type="Pfam" id="PF13912">
    <property type="entry name" value="zf-C2H2_6"/>
    <property type="match status" value="1"/>
</dbReference>
<keyword evidence="4" id="KW-1185">Reference proteome</keyword>